<dbReference type="STRING" id="1051890.A0A3N4LX77"/>
<dbReference type="PROSITE" id="PS50178">
    <property type="entry name" value="ZF_FYVE"/>
    <property type="match status" value="1"/>
</dbReference>
<dbReference type="InterPro" id="IPR013083">
    <property type="entry name" value="Znf_RING/FYVE/PHD"/>
</dbReference>
<feature type="compositionally biased region" description="Polar residues" evidence="13">
    <location>
        <begin position="1"/>
        <end position="16"/>
    </location>
</feature>
<dbReference type="Pfam" id="PF01363">
    <property type="entry name" value="FYVE"/>
    <property type="match status" value="1"/>
</dbReference>
<dbReference type="Proteomes" id="UP000267821">
    <property type="component" value="Unassembled WGS sequence"/>
</dbReference>
<dbReference type="Gene3D" id="3.30.40.10">
    <property type="entry name" value="Zinc/RING finger domain, C3HC4 (zinc finger)"/>
    <property type="match status" value="1"/>
</dbReference>
<keyword evidence="5 12" id="KW-0547">Nucleotide-binding</keyword>
<evidence type="ECO:0000259" key="15">
    <source>
        <dbReference type="PROSITE" id="PS51455"/>
    </source>
</evidence>
<sequence>MDPGSLQSSRRPSLTRSELEVPITPSQTATLEQIHASNSAATGLTSFYLGSPPPATPTPLTFNKLFSKVKSYTTGIKEAVREAVVVGPPGRSRSDTNDSRESFENFSVGSTSNRASPTTSNFQFRSRHNQNRLSNASIMTKGSTGSADGGVPAALRKVNILSPGPKSTSSPSLAQVTVFRDGMGSGGGEGNSNNTVSKTANGAGSTASTSTAPSLPLPVSEQMTFNKRFSILQDQLQGSDNNVKPRVDGTIEEGGLIGNFENATYFNSGVGGRVGNPNPSAKDMVLDMPQPNTPNNSPSQSQPSASLSPGKQVARGTNTSLPSSTGQSHTMINSSKRKSSMEALSSNKSMRKRPKSVKRTSESLLPGFTYNSESDTEDDDEDNTSSPADTSSVGGKTTMQRNGAKNRANRSTASLIPGVGGVRALAGWFGVGGNISENQSSDRSMGGGATAPGSGSNFEAVGLALQQLRKGTLTKEFWMKDENCKYCFLCGRTFNAFRRKHHCRLCGQIFCAKCTTTISGERFGYNGSMKVCLECQEIVKEYRDESDLEHTNLQSLSIPEDTVSHTAGTVPGADNGFNPSFRMPAAHRPATTPLMAIPATRTTAGSNPNRRSAILEINSDKPSPPRPSSSRSMKAQIISSRPMTAASFKHSYQHNHHPHPHHAHYHKHTHNRSMHRWPGHNPNDRAPFHRNAADDILDTMNTLPAFHTDSVIDPELAPYMSDQDGTDDEQMSIFATIAPRNPDNLATSSMSSPMLSAGTPQGDSGKAISLKNGVPGNQATSETASSNPRNLPVKPAKRNSNFLNPLQTRAIPRGHRGIMRHIHSASDPMGPRPNISSGSPRVARSSSMRGPLASCIELNTASLQHVQNLLKQLLRDAGIQEVDKWEQALMPILLKSTDDLNPDVRAGDVIDIRHYIKVKRIPGGRPKDTSYVSGVVFTKNLALKSMARTINQPRIVIVTFPIEYQRAQQLISLEPVISQEKEFLQNMVNRIVALKPTLLLIGEHISGLALQYLTNANVATAYHVKSSVIQAVSRCAQADVFSSVDKLALSHFRIGRCARFEVKTFVHDDIPPNKKKTFMFLSGCAKELGCTIVLRGADMDTLAIIKQITDLMVYVVYNLKLETCLMRDEFVLIPSTPKAPIQLPQSNTTTAAEDSLALGLEGASDPTQIEQETTPHSLEDGTIHVVQDKLLGGVPTPSYYEDMVKKHETKILSASPFVKYSQPYLLTTARALEQKLAYLRMLKDRAGVDERTDEEKDAARDPEKYLDSEEGAIEKFELIQPKMLHEASKASNQAKEILRAIIDVEYEKALHVYNTQKKQWENYLAQYDDLFDPYAHQNIVILYTMVCTVTSVPCEGPEIRRLVFYDQGDDWPLGKSDCTLGQYVEYLCDTADRTCSTAACEKKMFDHHRSYVHGQARVSVLVNDKIASPNPGMKNTILMWSYCKICPNTNTPAIPMSESTWKYSFAKYLELAFWSSELKLRGGVCPHDLSRDHVRCFGYHGMTVVFQHDPIDLLEIFVPRTRITYKPELDLKVKNDQYLLYEEKINRFMGSVRSRLASIKVETVALEKHESCRAEVERLVAKCDEEQIWLIAKLQEKYTKSKYYEIIPMNRAMRAMQEKIVDWDSEFTTFDNDFFPSEKDIKRLAALQLRKLFLEPSTSDLPHEETMPSAEKEEGSKQTSVDGTATLLESGSTPIDLLSQATQDALASVMEEDATVGEFQEKDTDQMAIHSEVQSTVAEILTESPGVEELKQLGEELLSEERKLNEEASEIDQEQIPPEQPSSSEQLTAIPIQIEGATPPQDPNLLLVGDTILDKKPRRRSISQHITRTGDGKTLVAPSPTPPSSTGGGPRRKGSGPPPFGRTPSMPSGAQRKPLDGGALPIPHPRKSSDSGLSSASSGPRAAHTMATPSKKASETIKGTPKGLDKPKTEKKLADRLRSLSNKKSSRDKDAAIPRSVPNKLHRRDTKVTSLAKHFEQLTKEFETERANQRKQLAAKRTKVYPVASTKPIVEVYKNVQDAVASEDNYPPPPVELPPIPQEVNEIVEETIEEADILEFSNEIPSHAPIPPSTDIQEEGLAPPISQPHSDIEESDTELPLPSDPDISSLPSITDVLPPTPGAPDPELKGLPRGHEKSSLMNILSKFWAERSASGWVQLDYPLAPTEHIFADSDVIVREDEPSSLIAFTLNSSDYVSKLQNLNHESSPYASMNNSVHQNQNSMGEHIDLERSLLKTTGTHIKYQFSEGSAKMYCKVFFAEQFDALRKNCGVGDRFAESLSRCGKWDSKGGKSKSVFLKTLDDRIVMKALQPVETQAFLKFAPAYFRFMSEAFFHELPTVIAKMLGFYQIFIKNPTTGTDIKWDVLVMENLFYDRKMTRIFDLKGSMRNRYAQATGDSGEVLLDENMVEFIYESPLFVREHAKKLLRASLWNDTLFLSKQNVMDYSLMIGIDENKKELVVGIIDCIRTFTWDKKLESWVKDLTGGGRNIKPTVTSPKEYKHRFREAMERYILEAPSCWHLFRMSWMSPVQVRLGTNNSQVRDSHHTSTEVATNTTTGGVIAAMAGSAPTQLSSPTRNATPNITDDHVNADTDVVRPDSVSIVGN</sequence>
<dbReference type="PANTHER" id="PTHR45748">
    <property type="entry name" value="1-PHOSPHATIDYLINOSITOL 3-PHOSPHATE 5-KINASE-RELATED"/>
    <property type="match status" value="1"/>
</dbReference>
<feature type="compositionally biased region" description="Low complexity" evidence="13">
    <location>
        <begin position="836"/>
        <end position="846"/>
    </location>
</feature>
<dbReference type="InterPro" id="IPR011011">
    <property type="entry name" value="Znf_FYVE_PHD"/>
</dbReference>
<dbReference type="GO" id="GO:0000329">
    <property type="term" value="C:fungal-type vacuole membrane"/>
    <property type="evidence" value="ECO:0007669"/>
    <property type="project" value="TreeGrafter"/>
</dbReference>
<dbReference type="Gene3D" id="3.30.810.10">
    <property type="entry name" value="2-Layer Sandwich"/>
    <property type="match status" value="1"/>
</dbReference>
<gene>
    <name evidence="16" type="ORF">L211DRAFT_700145</name>
</gene>
<keyword evidence="17" id="KW-1185">Reference proteome</keyword>
<feature type="compositionally biased region" description="Low complexity" evidence="13">
    <location>
        <begin position="191"/>
        <end position="218"/>
    </location>
</feature>
<dbReference type="EMBL" id="ML121535">
    <property type="protein sequence ID" value="RPB26179.1"/>
    <property type="molecule type" value="Genomic_DNA"/>
</dbReference>
<dbReference type="InterPro" id="IPR000306">
    <property type="entry name" value="Znf_FYVE"/>
</dbReference>
<feature type="compositionally biased region" description="Low complexity" evidence="13">
    <location>
        <begin position="289"/>
        <end position="309"/>
    </location>
</feature>
<dbReference type="GO" id="GO:0046854">
    <property type="term" value="P:phosphatidylinositol phosphate biosynthetic process"/>
    <property type="evidence" value="ECO:0007669"/>
    <property type="project" value="TreeGrafter"/>
</dbReference>
<evidence type="ECO:0000256" key="9">
    <source>
        <dbReference type="ARBA" id="ARBA00022840"/>
    </source>
</evidence>
<feature type="region of interest" description="Disordered" evidence="13">
    <location>
        <begin position="823"/>
        <end position="846"/>
    </location>
</feature>
<feature type="compositionally biased region" description="Basic residues" evidence="13">
    <location>
        <begin position="349"/>
        <end position="358"/>
    </location>
</feature>
<dbReference type="Gene3D" id="3.50.7.10">
    <property type="entry name" value="GroEL"/>
    <property type="match status" value="1"/>
</dbReference>
<feature type="compositionally biased region" description="Basic and acidic residues" evidence="13">
    <location>
        <begin position="92"/>
        <end position="103"/>
    </location>
</feature>
<feature type="region of interest" description="Disordered" evidence="13">
    <location>
        <begin position="1"/>
        <end position="23"/>
    </location>
</feature>
<feature type="compositionally biased region" description="Polar residues" evidence="13">
    <location>
        <begin position="775"/>
        <end position="789"/>
    </location>
</feature>
<evidence type="ECO:0000256" key="6">
    <source>
        <dbReference type="ARBA" id="ARBA00022771"/>
    </source>
</evidence>
<dbReference type="PROSITE" id="PS51455">
    <property type="entry name" value="PIPK"/>
    <property type="match status" value="1"/>
</dbReference>
<dbReference type="OrthoDB" id="158357at2759"/>
<evidence type="ECO:0000256" key="3">
    <source>
        <dbReference type="ARBA" id="ARBA00022679"/>
    </source>
</evidence>
<feature type="compositionally biased region" description="Polar residues" evidence="13">
    <location>
        <begin position="600"/>
        <end position="610"/>
    </location>
</feature>
<organism evidence="16 17">
    <name type="scientific">Terfezia boudieri ATCC MYA-4762</name>
    <dbReference type="NCBI Taxonomy" id="1051890"/>
    <lineage>
        <taxon>Eukaryota</taxon>
        <taxon>Fungi</taxon>
        <taxon>Dikarya</taxon>
        <taxon>Ascomycota</taxon>
        <taxon>Pezizomycotina</taxon>
        <taxon>Pezizomycetes</taxon>
        <taxon>Pezizales</taxon>
        <taxon>Pezizaceae</taxon>
        <taxon>Terfezia</taxon>
    </lineage>
</organism>
<dbReference type="InterPro" id="IPR027484">
    <property type="entry name" value="PInositol-4-P-5-kinase_N"/>
</dbReference>
<dbReference type="CDD" id="cd03334">
    <property type="entry name" value="Fab1_TCP"/>
    <property type="match status" value="1"/>
</dbReference>
<dbReference type="GO" id="GO:0000285">
    <property type="term" value="F:1-phosphatidylinositol-3-phosphate 5-kinase activity"/>
    <property type="evidence" value="ECO:0007669"/>
    <property type="project" value="UniProtKB-EC"/>
</dbReference>
<feature type="region of interest" description="Disordered" evidence="13">
    <location>
        <begin position="1658"/>
        <end position="1681"/>
    </location>
</feature>
<dbReference type="InterPro" id="IPR017455">
    <property type="entry name" value="Znf_FYVE-rel"/>
</dbReference>
<keyword evidence="8" id="KW-0862">Zinc</keyword>
<dbReference type="GO" id="GO:0008270">
    <property type="term" value="F:zinc ion binding"/>
    <property type="evidence" value="ECO:0007669"/>
    <property type="project" value="UniProtKB-KW"/>
</dbReference>
<feature type="compositionally biased region" description="Polar residues" evidence="13">
    <location>
        <begin position="315"/>
        <end position="334"/>
    </location>
</feature>
<keyword evidence="3 12" id="KW-0808">Transferase</keyword>
<protein>
    <recommendedName>
        <fullName evidence="2">1-phosphatidylinositol-3-phosphate 5-kinase</fullName>
        <ecNumber evidence="2">2.7.1.150</ecNumber>
    </recommendedName>
    <alternativeName>
        <fullName evidence="10">Type III PIP kinase</fullName>
    </alternativeName>
</protein>
<evidence type="ECO:0000256" key="5">
    <source>
        <dbReference type="ARBA" id="ARBA00022741"/>
    </source>
</evidence>
<dbReference type="GO" id="GO:0005524">
    <property type="term" value="F:ATP binding"/>
    <property type="evidence" value="ECO:0007669"/>
    <property type="project" value="UniProtKB-UniRule"/>
</dbReference>
<dbReference type="Pfam" id="PF01504">
    <property type="entry name" value="PIP5K"/>
    <property type="match status" value="1"/>
</dbReference>
<evidence type="ECO:0000313" key="16">
    <source>
        <dbReference type="EMBL" id="RPB26179.1"/>
    </source>
</evidence>
<feature type="region of interest" description="Disordered" evidence="13">
    <location>
        <begin position="742"/>
        <end position="804"/>
    </location>
</feature>
<dbReference type="FunCoup" id="A0A3N4LX77">
    <property type="interactions" value="818"/>
</dbReference>
<comment type="catalytic activity">
    <reaction evidence="1">
        <text>a 1,2-diacyl-sn-glycero-3-phospho-(1D-myo-inositol-3-phosphate) + ATP = a 1,2-diacyl-sn-glycero-3-phospho-(1D-myo-inositol-3,5-bisphosphate) + ADP + H(+)</text>
        <dbReference type="Rhea" id="RHEA:13609"/>
        <dbReference type="ChEBI" id="CHEBI:15378"/>
        <dbReference type="ChEBI" id="CHEBI:30616"/>
        <dbReference type="ChEBI" id="CHEBI:57923"/>
        <dbReference type="ChEBI" id="CHEBI:58088"/>
        <dbReference type="ChEBI" id="CHEBI:456216"/>
        <dbReference type="EC" id="2.7.1.150"/>
    </reaction>
</comment>
<proteinExistence type="predicted"/>
<feature type="compositionally biased region" description="Acidic residues" evidence="13">
    <location>
        <begin position="374"/>
        <end position="383"/>
    </location>
</feature>
<dbReference type="SUPFAM" id="SSF56104">
    <property type="entry name" value="SAICAR synthase-like"/>
    <property type="match status" value="1"/>
</dbReference>
<evidence type="ECO:0000256" key="10">
    <source>
        <dbReference type="ARBA" id="ARBA00075294"/>
    </source>
</evidence>
<evidence type="ECO:0000259" key="14">
    <source>
        <dbReference type="PROSITE" id="PS50178"/>
    </source>
</evidence>
<dbReference type="InterPro" id="IPR044769">
    <property type="entry name" value="PIKfyve_PIPKc"/>
</dbReference>
<feature type="region of interest" description="Disordered" evidence="13">
    <location>
        <begin position="271"/>
        <end position="412"/>
    </location>
</feature>
<feature type="region of interest" description="Disordered" evidence="13">
    <location>
        <begin position="1763"/>
        <end position="1966"/>
    </location>
</feature>
<dbReference type="Gene3D" id="3.30.800.10">
    <property type="entry name" value="Phosphatidylinositol Phosphate Kinase II Beta"/>
    <property type="match status" value="1"/>
</dbReference>
<dbReference type="FunFam" id="3.30.810.10:FF:000001">
    <property type="entry name" value="1-phosphatidylinositol 3-phosphate 5-kinase FAB1"/>
    <property type="match status" value="1"/>
</dbReference>
<feature type="compositionally biased region" description="Basic and acidic residues" evidence="13">
    <location>
        <begin position="1923"/>
        <end position="1938"/>
    </location>
</feature>
<evidence type="ECO:0000256" key="4">
    <source>
        <dbReference type="ARBA" id="ARBA00022723"/>
    </source>
</evidence>
<feature type="domain" description="FYVE-type" evidence="14">
    <location>
        <begin position="481"/>
        <end position="540"/>
    </location>
</feature>
<dbReference type="EC" id="2.7.1.150" evidence="2"/>
<feature type="region of interest" description="Disordered" evidence="13">
    <location>
        <begin position="2562"/>
        <end position="2583"/>
    </location>
</feature>
<evidence type="ECO:0000256" key="13">
    <source>
        <dbReference type="SAM" id="MobiDB-lite"/>
    </source>
</evidence>
<feature type="compositionally biased region" description="Polar residues" evidence="13">
    <location>
        <begin position="387"/>
        <end position="412"/>
    </location>
</feature>
<keyword evidence="7 12" id="KW-0418">Kinase</keyword>
<evidence type="ECO:0000313" key="17">
    <source>
        <dbReference type="Proteomes" id="UP000267821"/>
    </source>
</evidence>
<feature type="compositionally biased region" description="Basic and acidic residues" evidence="13">
    <location>
        <begin position="1661"/>
        <end position="1676"/>
    </location>
</feature>
<dbReference type="InterPro" id="IPR002498">
    <property type="entry name" value="PInositol-4-P-4/5-kinase_core"/>
</dbReference>
<evidence type="ECO:0000256" key="7">
    <source>
        <dbReference type="ARBA" id="ARBA00022777"/>
    </source>
</evidence>
<feature type="compositionally biased region" description="Polar residues" evidence="13">
    <location>
        <begin position="104"/>
        <end position="122"/>
    </location>
</feature>
<dbReference type="SMART" id="SM00064">
    <property type="entry name" value="FYVE"/>
    <property type="match status" value="1"/>
</dbReference>
<feature type="region of interest" description="Disordered" evidence="13">
    <location>
        <begin position="87"/>
        <end position="122"/>
    </location>
</feature>
<feature type="region of interest" description="Disordered" evidence="13">
    <location>
        <begin position="2060"/>
        <end position="2130"/>
    </location>
</feature>
<reference evidence="16 17" key="1">
    <citation type="journal article" date="2018" name="Nat. Ecol. Evol.">
        <title>Pezizomycetes genomes reveal the molecular basis of ectomycorrhizal truffle lifestyle.</title>
        <authorList>
            <person name="Murat C."/>
            <person name="Payen T."/>
            <person name="Noel B."/>
            <person name="Kuo A."/>
            <person name="Morin E."/>
            <person name="Chen J."/>
            <person name="Kohler A."/>
            <person name="Krizsan K."/>
            <person name="Balestrini R."/>
            <person name="Da Silva C."/>
            <person name="Montanini B."/>
            <person name="Hainaut M."/>
            <person name="Levati E."/>
            <person name="Barry K.W."/>
            <person name="Belfiori B."/>
            <person name="Cichocki N."/>
            <person name="Clum A."/>
            <person name="Dockter R.B."/>
            <person name="Fauchery L."/>
            <person name="Guy J."/>
            <person name="Iotti M."/>
            <person name="Le Tacon F."/>
            <person name="Lindquist E.A."/>
            <person name="Lipzen A."/>
            <person name="Malagnac F."/>
            <person name="Mello A."/>
            <person name="Molinier V."/>
            <person name="Miyauchi S."/>
            <person name="Poulain J."/>
            <person name="Riccioni C."/>
            <person name="Rubini A."/>
            <person name="Sitrit Y."/>
            <person name="Splivallo R."/>
            <person name="Traeger S."/>
            <person name="Wang M."/>
            <person name="Zifcakova L."/>
            <person name="Wipf D."/>
            <person name="Zambonelli A."/>
            <person name="Paolocci F."/>
            <person name="Nowrousian M."/>
            <person name="Ottonello S."/>
            <person name="Baldrian P."/>
            <person name="Spatafora J.W."/>
            <person name="Henrissat B."/>
            <person name="Nagy L.G."/>
            <person name="Aury J.M."/>
            <person name="Wincker P."/>
            <person name="Grigoriev I.V."/>
            <person name="Bonfante P."/>
            <person name="Martin F.M."/>
        </authorList>
    </citation>
    <scope>NUCLEOTIDE SEQUENCE [LARGE SCALE GENOMIC DNA]</scope>
    <source>
        <strain evidence="16 17">ATCC MYA-4762</strain>
    </source>
</reference>
<keyword evidence="4" id="KW-0479">Metal-binding</keyword>
<feature type="compositionally biased region" description="Low complexity" evidence="13">
    <location>
        <begin position="2095"/>
        <end position="2109"/>
    </location>
</feature>
<feature type="region of interest" description="Disordered" evidence="13">
    <location>
        <begin position="179"/>
        <end position="218"/>
    </location>
</feature>
<dbReference type="FunFam" id="3.50.7.10:FF:000007">
    <property type="entry name" value="1-phosphatidylinositol 3-phosphate 5-kinase isoform X1"/>
    <property type="match status" value="1"/>
</dbReference>
<dbReference type="SUPFAM" id="SSF52029">
    <property type="entry name" value="GroEL apical domain-like"/>
    <property type="match status" value="1"/>
</dbReference>
<accession>A0A3N4LX77</accession>
<feature type="domain" description="PIPK" evidence="15">
    <location>
        <begin position="2174"/>
        <end position="2506"/>
    </location>
</feature>
<dbReference type="InterPro" id="IPR002423">
    <property type="entry name" value="Cpn60/GroEL/TCP-1"/>
</dbReference>
<dbReference type="SUPFAM" id="SSF57903">
    <property type="entry name" value="FYVE/PHD zinc finger"/>
    <property type="match status" value="1"/>
</dbReference>
<dbReference type="SMART" id="SM00330">
    <property type="entry name" value="PIPKc"/>
    <property type="match status" value="1"/>
</dbReference>
<evidence type="ECO:0000256" key="12">
    <source>
        <dbReference type="PROSITE-ProRule" id="PRU00781"/>
    </source>
</evidence>
<dbReference type="PANTHER" id="PTHR45748:SF7">
    <property type="entry name" value="1-PHOSPHATIDYLINOSITOL 3-PHOSPHATE 5-KINASE-RELATED"/>
    <property type="match status" value="1"/>
</dbReference>
<dbReference type="InParanoid" id="A0A3N4LX77"/>
<evidence type="ECO:0000256" key="2">
    <source>
        <dbReference type="ARBA" id="ARBA00012009"/>
    </source>
</evidence>
<keyword evidence="6 11" id="KW-0863">Zinc-finger</keyword>
<dbReference type="Pfam" id="PF00118">
    <property type="entry name" value="Cpn60_TCP1"/>
    <property type="match status" value="1"/>
</dbReference>
<dbReference type="InterPro" id="IPR027409">
    <property type="entry name" value="GroEL-like_apical_dom_sf"/>
</dbReference>
<feature type="region of interest" description="Disordered" evidence="13">
    <location>
        <begin position="589"/>
        <end position="642"/>
    </location>
</feature>
<feature type="compositionally biased region" description="Polar residues" evidence="13">
    <location>
        <begin position="744"/>
        <end position="762"/>
    </location>
</feature>
<evidence type="ECO:0000256" key="1">
    <source>
        <dbReference type="ARBA" id="ARBA00000768"/>
    </source>
</evidence>
<keyword evidence="9 12" id="KW-0067">ATP-binding</keyword>
<dbReference type="CDD" id="cd17300">
    <property type="entry name" value="PIPKc_PIKfyve"/>
    <property type="match status" value="1"/>
</dbReference>
<name>A0A3N4LX77_9PEZI</name>
<feature type="compositionally biased region" description="Polar residues" evidence="13">
    <location>
        <begin position="2562"/>
        <end position="2577"/>
    </location>
</feature>
<dbReference type="FunFam" id="3.30.800.10:FF:000005">
    <property type="entry name" value="1-phosphatidylinositol-3-phosphate 5-kinase (Fab1)"/>
    <property type="match status" value="1"/>
</dbReference>
<evidence type="ECO:0000256" key="8">
    <source>
        <dbReference type="ARBA" id="ARBA00022833"/>
    </source>
</evidence>
<dbReference type="GO" id="GO:0010008">
    <property type="term" value="C:endosome membrane"/>
    <property type="evidence" value="ECO:0007669"/>
    <property type="project" value="TreeGrafter"/>
</dbReference>
<dbReference type="InterPro" id="IPR027483">
    <property type="entry name" value="PInositol-4-P-4/5-kinase_C_sf"/>
</dbReference>
<evidence type="ECO:0000256" key="11">
    <source>
        <dbReference type="PROSITE-ProRule" id="PRU00091"/>
    </source>
</evidence>